<dbReference type="GO" id="GO:0006508">
    <property type="term" value="P:proteolysis"/>
    <property type="evidence" value="ECO:0007669"/>
    <property type="project" value="InterPro"/>
</dbReference>
<reference evidence="10" key="1">
    <citation type="submission" date="2016-10" db="EMBL/GenBank/DDBJ databases">
        <authorList>
            <person name="Varghese N."/>
            <person name="Submissions S."/>
        </authorList>
    </citation>
    <scope>NUCLEOTIDE SEQUENCE [LARGE SCALE GENOMIC DNA]</scope>
    <source>
        <strain evidence="10">DSM 13234</strain>
    </source>
</reference>
<keyword evidence="10" id="KW-1185">Reference proteome</keyword>
<feature type="compositionally biased region" description="Pro residues" evidence="5">
    <location>
        <begin position="43"/>
        <end position="58"/>
    </location>
</feature>
<dbReference type="AlphaFoldDB" id="A0A1H6GQX5"/>
<evidence type="ECO:0000256" key="4">
    <source>
        <dbReference type="PROSITE-ProRule" id="PRU00473"/>
    </source>
</evidence>
<name>A0A1H6GQX5_MAGFU</name>
<dbReference type="Gene3D" id="3.30.1330.60">
    <property type="entry name" value="OmpA-like domain"/>
    <property type="match status" value="1"/>
</dbReference>
<dbReference type="InterPro" id="IPR006665">
    <property type="entry name" value="OmpA-like"/>
</dbReference>
<feature type="chain" id="PRO_5010172740" evidence="6">
    <location>
        <begin position="25"/>
        <end position="359"/>
    </location>
</feature>
<evidence type="ECO:0000256" key="5">
    <source>
        <dbReference type="SAM" id="MobiDB-lite"/>
    </source>
</evidence>
<evidence type="ECO:0000313" key="10">
    <source>
        <dbReference type="Proteomes" id="UP000182983"/>
    </source>
</evidence>
<feature type="region of interest" description="Disordered" evidence="5">
    <location>
        <begin position="27"/>
        <end position="59"/>
    </location>
</feature>
<dbReference type="GO" id="GO:0009279">
    <property type="term" value="C:cell outer membrane"/>
    <property type="evidence" value="ECO:0007669"/>
    <property type="project" value="UniProtKB-SubCell"/>
</dbReference>
<dbReference type="CDD" id="cd07185">
    <property type="entry name" value="OmpA_C-like"/>
    <property type="match status" value="1"/>
</dbReference>
<dbReference type="PROSITE" id="PS51123">
    <property type="entry name" value="OMPA_2"/>
    <property type="match status" value="1"/>
</dbReference>
<feature type="signal peptide" evidence="6">
    <location>
        <begin position="1"/>
        <end position="24"/>
    </location>
</feature>
<evidence type="ECO:0000256" key="2">
    <source>
        <dbReference type="ARBA" id="ARBA00023136"/>
    </source>
</evidence>
<evidence type="ECO:0000259" key="7">
    <source>
        <dbReference type="PROSITE" id="PS50175"/>
    </source>
</evidence>
<dbReference type="PRINTS" id="PR01021">
    <property type="entry name" value="OMPADOMAIN"/>
</dbReference>
<evidence type="ECO:0000259" key="8">
    <source>
        <dbReference type="PROSITE" id="PS51123"/>
    </source>
</evidence>
<dbReference type="InterPro" id="IPR050330">
    <property type="entry name" value="Bact_OuterMem_StrucFunc"/>
</dbReference>
<dbReference type="EMBL" id="FNWO01000001">
    <property type="protein sequence ID" value="SEH24628.1"/>
    <property type="molecule type" value="Genomic_DNA"/>
</dbReference>
<keyword evidence="2 4" id="KW-0472">Membrane</keyword>
<dbReference type="PANTHER" id="PTHR30329">
    <property type="entry name" value="STATOR ELEMENT OF FLAGELLAR MOTOR COMPLEX"/>
    <property type="match status" value="1"/>
</dbReference>
<dbReference type="PROSITE" id="PS50175">
    <property type="entry name" value="ASP_PROT_RETROV"/>
    <property type="match status" value="1"/>
</dbReference>
<evidence type="ECO:0000256" key="6">
    <source>
        <dbReference type="SAM" id="SignalP"/>
    </source>
</evidence>
<dbReference type="InterPro" id="IPR001995">
    <property type="entry name" value="Peptidase_A2_cat"/>
</dbReference>
<dbReference type="GO" id="GO:0004190">
    <property type="term" value="F:aspartic-type endopeptidase activity"/>
    <property type="evidence" value="ECO:0007669"/>
    <property type="project" value="InterPro"/>
</dbReference>
<protein>
    <submittedName>
        <fullName evidence="9">Outer membrane protein OmpA</fullName>
    </submittedName>
</protein>
<evidence type="ECO:0000256" key="3">
    <source>
        <dbReference type="ARBA" id="ARBA00023237"/>
    </source>
</evidence>
<dbReference type="Pfam" id="PF00691">
    <property type="entry name" value="OmpA"/>
    <property type="match status" value="1"/>
</dbReference>
<proteinExistence type="predicted"/>
<gene>
    <name evidence="9" type="ORF">SAMN04244559_00030</name>
</gene>
<feature type="region of interest" description="Disordered" evidence="5">
    <location>
        <begin position="326"/>
        <end position="359"/>
    </location>
</feature>
<evidence type="ECO:0000256" key="1">
    <source>
        <dbReference type="ARBA" id="ARBA00004442"/>
    </source>
</evidence>
<comment type="subcellular location">
    <subcellularLocation>
        <location evidence="1">Cell outer membrane</location>
    </subcellularLocation>
</comment>
<dbReference type="InterPro" id="IPR006664">
    <property type="entry name" value="OMP_bac"/>
</dbReference>
<dbReference type="PROSITE" id="PS51257">
    <property type="entry name" value="PROKAR_LIPOPROTEIN"/>
    <property type="match status" value="1"/>
</dbReference>
<accession>A0A1H6GQX5</accession>
<dbReference type="PANTHER" id="PTHR30329:SF21">
    <property type="entry name" value="LIPOPROTEIN YIAD-RELATED"/>
    <property type="match status" value="1"/>
</dbReference>
<keyword evidence="6" id="KW-0732">Signal</keyword>
<organism evidence="9 10">
    <name type="scientific">Magnetospirillum fulvum</name>
    <name type="common">Rhodospirillum fulvum</name>
    <dbReference type="NCBI Taxonomy" id="1082"/>
    <lineage>
        <taxon>Bacteria</taxon>
        <taxon>Pseudomonadati</taxon>
        <taxon>Pseudomonadota</taxon>
        <taxon>Alphaproteobacteria</taxon>
        <taxon>Rhodospirillales</taxon>
        <taxon>Rhodospirillaceae</taxon>
        <taxon>Magnetospirillum</taxon>
    </lineage>
</organism>
<evidence type="ECO:0000313" key="9">
    <source>
        <dbReference type="EMBL" id="SEH24628.1"/>
    </source>
</evidence>
<sequence>MRFIRLLVALTGLAGLAACSSASVDTGHHQLQDSNASPAPVVAAPPPPAPLPPQPPQAAPAIERPTQPIIVHFASNKAEISASTMQRLWDAAPGLKAAKPDEIRISGFTDARGAKTYNRALSERRARAVAEQLIKLGVTAPVIEIVGKGESRPTPSVPHPSQNDDRRVEITWGPVESAALGLTPPPSTGVDAAAVSHASTLSTMVDTGADSSVIARDPGLKLADRDRLSAAAGFGVDPARARLHREGHHHLGRLGFLHPTLGVAAGQVALVFPSHHTLPSALSNHEAGPARPQPTSSRIMAVNDGVMTVGVMTISGQAAPLTRSQSIQAPLPHRPADQPQGGKADRSSHPADLTVTPFA</sequence>
<feature type="domain" description="Peptidase A2" evidence="7">
    <location>
        <begin position="201"/>
        <end position="216"/>
    </location>
</feature>
<dbReference type="Proteomes" id="UP000182983">
    <property type="component" value="Unassembled WGS sequence"/>
</dbReference>
<dbReference type="InterPro" id="IPR036737">
    <property type="entry name" value="OmpA-like_sf"/>
</dbReference>
<dbReference type="SUPFAM" id="SSF103088">
    <property type="entry name" value="OmpA-like"/>
    <property type="match status" value="1"/>
</dbReference>
<feature type="domain" description="OmpA-like" evidence="8">
    <location>
        <begin position="60"/>
        <end position="176"/>
    </location>
</feature>
<keyword evidence="3" id="KW-0998">Cell outer membrane</keyword>